<gene>
    <name evidence="1" type="ORF">SARC_03244</name>
</gene>
<dbReference type="PANTHER" id="PTHR13132">
    <property type="entry name" value="ALPHA- 1,6 -FUCOSYLTRANSFERASE"/>
    <property type="match status" value="1"/>
</dbReference>
<evidence type="ECO:0000313" key="2">
    <source>
        <dbReference type="Proteomes" id="UP000054560"/>
    </source>
</evidence>
<reference evidence="1 2" key="1">
    <citation type="submission" date="2011-02" db="EMBL/GenBank/DDBJ databases">
        <title>The Genome Sequence of Sphaeroforma arctica JP610.</title>
        <authorList>
            <consortium name="The Broad Institute Genome Sequencing Platform"/>
            <person name="Russ C."/>
            <person name="Cuomo C."/>
            <person name="Young S.K."/>
            <person name="Zeng Q."/>
            <person name="Gargeya S."/>
            <person name="Alvarado L."/>
            <person name="Berlin A."/>
            <person name="Chapman S.B."/>
            <person name="Chen Z."/>
            <person name="Freedman E."/>
            <person name="Gellesch M."/>
            <person name="Goldberg J."/>
            <person name="Griggs A."/>
            <person name="Gujja S."/>
            <person name="Heilman E."/>
            <person name="Heiman D."/>
            <person name="Howarth C."/>
            <person name="Mehta T."/>
            <person name="Neiman D."/>
            <person name="Pearson M."/>
            <person name="Roberts A."/>
            <person name="Saif S."/>
            <person name="Shea T."/>
            <person name="Shenoy N."/>
            <person name="Sisk P."/>
            <person name="Stolte C."/>
            <person name="Sykes S."/>
            <person name="White J."/>
            <person name="Yandava C."/>
            <person name="Burger G."/>
            <person name="Gray M.W."/>
            <person name="Holland P.W.H."/>
            <person name="King N."/>
            <person name="Lang F.B.F."/>
            <person name="Roger A.J."/>
            <person name="Ruiz-Trillo I."/>
            <person name="Haas B."/>
            <person name="Nusbaum C."/>
            <person name="Birren B."/>
        </authorList>
    </citation>
    <scope>NUCLEOTIDE SEQUENCE [LARGE SCALE GENOMIC DNA]</scope>
    <source>
        <strain evidence="1 2">JP610</strain>
    </source>
</reference>
<dbReference type="GeneID" id="25903748"/>
<protein>
    <submittedName>
        <fullName evidence="1">Uncharacterized protein</fullName>
    </submittedName>
</protein>
<name>A0A0L0G6N3_9EUKA</name>
<dbReference type="Proteomes" id="UP000054560">
    <property type="component" value="Unassembled WGS sequence"/>
</dbReference>
<accession>A0A0L0G6N3</accession>
<dbReference type="PANTHER" id="PTHR13132:SF29">
    <property type="entry name" value="ALPHA-(1,6)-FUCOSYLTRANSFERASE"/>
    <property type="match status" value="1"/>
</dbReference>
<keyword evidence="2" id="KW-1185">Reference proteome</keyword>
<evidence type="ECO:0000313" key="1">
    <source>
        <dbReference type="EMBL" id="KNC84541.1"/>
    </source>
</evidence>
<dbReference type="OrthoDB" id="9397715at2759"/>
<proteinExistence type="predicted"/>
<dbReference type="GO" id="GO:0006487">
    <property type="term" value="P:protein N-linked glycosylation"/>
    <property type="evidence" value="ECO:0007669"/>
    <property type="project" value="TreeGrafter"/>
</dbReference>
<dbReference type="RefSeq" id="XP_014158443.1">
    <property type="nucleotide sequence ID" value="XM_014302968.1"/>
</dbReference>
<dbReference type="GO" id="GO:0046921">
    <property type="term" value="F:alpha-(1-&gt;6)-fucosyltransferase activity"/>
    <property type="evidence" value="ECO:0007669"/>
    <property type="project" value="TreeGrafter"/>
</dbReference>
<organism evidence="1 2">
    <name type="scientific">Sphaeroforma arctica JP610</name>
    <dbReference type="NCBI Taxonomy" id="667725"/>
    <lineage>
        <taxon>Eukaryota</taxon>
        <taxon>Ichthyosporea</taxon>
        <taxon>Ichthyophonida</taxon>
        <taxon>Sphaeroforma</taxon>
    </lineage>
</organism>
<dbReference type="AlphaFoldDB" id="A0A0L0G6N3"/>
<dbReference type="EMBL" id="KQ241757">
    <property type="protein sequence ID" value="KNC84541.1"/>
    <property type="molecule type" value="Genomic_DNA"/>
</dbReference>
<sequence length="319" mass="36184">MRAIERIQNPRDCRSVGYDIHVGHYAGLGSQLHVAGRRMLGANTHGRVFILNHETDTLLGAGFTASQTFCEESGVHGFECYFQTLSNCTEYGSSAEAESVEISGRKLTGNRDRLAPLKDHTDFQGITSNTKESVRLQRAYATEYMLRPNTRFQHKLELMYSQVFDAGVVPPKLISVNIRWGDKWSEMLLNPIERYVGTVADLVRLHYNKDEAVIVFLQTWEQDAHDHFHRLSPKAWDVRSFAFDRSLNPHDTEGARSPNSTTISLCSMYIAADAMFHVGTRDSNWDRLIDELRITRGFHRPSSLMVDLSESGGDMRDNP</sequence>